<keyword evidence="2" id="KW-1185">Reference proteome</keyword>
<reference evidence="1 2" key="1">
    <citation type="submission" date="2021-02" db="EMBL/GenBank/DDBJ databases">
        <title>Alicyclobacillus curvatus sp. nov. and Alicyclobacillus mengziensis sp. nov., two acidophilic bacteria isolated from acid mine drainage.</title>
        <authorList>
            <person name="Huang Y."/>
        </authorList>
    </citation>
    <scope>NUCLEOTIDE SEQUENCE [LARGE SCALE GENOMIC DNA]</scope>
    <source>
        <strain evidence="1 2">S30H14</strain>
    </source>
</reference>
<dbReference type="Gene3D" id="3.40.50.300">
    <property type="entry name" value="P-loop containing nucleotide triphosphate hydrolases"/>
    <property type="match status" value="1"/>
</dbReference>
<dbReference type="GO" id="GO:0005524">
    <property type="term" value="F:ATP binding"/>
    <property type="evidence" value="ECO:0007669"/>
    <property type="project" value="UniProtKB-KW"/>
</dbReference>
<gene>
    <name evidence="1" type="ORF">JZ786_12905</name>
</gene>
<accession>A0A9X7VUI2</accession>
<name>A0A9X7VUI2_9BACL</name>
<dbReference type="InterPro" id="IPR027417">
    <property type="entry name" value="P-loop_NTPase"/>
</dbReference>
<organism evidence="1 2">
    <name type="scientific">Alicyclobacillus mengziensis</name>
    <dbReference type="NCBI Taxonomy" id="2931921"/>
    <lineage>
        <taxon>Bacteria</taxon>
        <taxon>Bacillati</taxon>
        <taxon>Bacillota</taxon>
        <taxon>Bacilli</taxon>
        <taxon>Bacillales</taxon>
        <taxon>Alicyclobacillaceae</taxon>
        <taxon>Alicyclobacillus</taxon>
    </lineage>
</organism>
<keyword evidence="1" id="KW-0067">ATP-binding</keyword>
<dbReference type="PANTHER" id="PTHR34301:SF8">
    <property type="entry name" value="ATPASE DOMAIN-CONTAINING PROTEIN"/>
    <property type="match status" value="1"/>
</dbReference>
<sequence length="373" mass="42778">MVEPIFPSIRIIPSEDVISRNGFVRELEERLFMGDSTMLAGPRRIGKTSVAIEVLNRLRERGIYTVAIDLSCVTSAEKLGFQLIRKVFQVLTGVVRPAAHTINGLLESLSKPEILVKVEDLEITSHLNEAKENPETILDETFHIAEVSAETDHKRMVIMFDEWQEIARIGGESLLKRLRSIFQRQSHVSYLFLGSEPSTMRALFADRRQAFYRFATMLDLPDITTDEWNEYVHRKLTQAGITIDRDAFDELMDTSGGHAYDTMVILQNMDIQLRLNRMDHVDISLVRQSIRQSYNQLEALYNQVWQIALNIRGADKVLTALMEGTPPYRADTTAVITRALDRLIDASILSRQRRGEYQFADPMFKTWLQQKMG</sequence>
<dbReference type="PANTHER" id="PTHR34301">
    <property type="entry name" value="DNA-BINDING PROTEIN-RELATED"/>
    <property type="match status" value="1"/>
</dbReference>
<evidence type="ECO:0000313" key="2">
    <source>
        <dbReference type="Proteomes" id="UP000663505"/>
    </source>
</evidence>
<dbReference type="SUPFAM" id="SSF52540">
    <property type="entry name" value="P-loop containing nucleoside triphosphate hydrolases"/>
    <property type="match status" value="1"/>
</dbReference>
<dbReference type="AlphaFoldDB" id="A0A9X7VUI2"/>
<dbReference type="KEGG" id="afx:JZ786_12905"/>
<dbReference type="RefSeq" id="WP_206654842.1">
    <property type="nucleotide sequence ID" value="NZ_CP071182.1"/>
</dbReference>
<keyword evidence="1" id="KW-0547">Nucleotide-binding</keyword>
<evidence type="ECO:0000313" key="1">
    <source>
        <dbReference type="EMBL" id="QSO45474.1"/>
    </source>
</evidence>
<proteinExistence type="predicted"/>
<dbReference type="EMBL" id="CP071182">
    <property type="protein sequence ID" value="QSO45474.1"/>
    <property type="molecule type" value="Genomic_DNA"/>
</dbReference>
<dbReference type="Proteomes" id="UP000663505">
    <property type="component" value="Chromosome"/>
</dbReference>
<protein>
    <submittedName>
        <fullName evidence="1">ATP-binding protein</fullName>
    </submittedName>
</protein>